<accession>A0A4V5NAA8</accession>
<dbReference type="GO" id="GO:0006307">
    <property type="term" value="P:DNA alkylation repair"/>
    <property type="evidence" value="ECO:0007669"/>
    <property type="project" value="TreeGrafter"/>
</dbReference>
<keyword evidence="7" id="KW-1185">Reference proteome</keyword>
<protein>
    <recommendedName>
        <fullName evidence="5">HhH-GPD domain-containing protein</fullName>
    </recommendedName>
</protein>
<dbReference type="Gene3D" id="1.10.1670.40">
    <property type="match status" value="1"/>
</dbReference>
<dbReference type="PANTHER" id="PTHR43003:SF5">
    <property type="entry name" value="DNA-3-METHYLADENINE GLYCOSYLASE"/>
    <property type="match status" value="1"/>
</dbReference>
<feature type="compositionally biased region" description="Low complexity" evidence="4">
    <location>
        <begin position="42"/>
        <end position="61"/>
    </location>
</feature>
<dbReference type="STRING" id="331657.A0A4V5NAA8"/>
<dbReference type="FunFam" id="1.10.340.30:FF:000004">
    <property type="entry name" value="DNA-3-methyladenine glycosylase II"/>
    <property type="match status" value="1"/>
</dbReference>
<dbReference type="GO" id="GO:0005634">
    <property type="term" value="C:nucleus"/>
    <property type="evidence" value="ECO:0007669"/>
    <property type="project" value="TreeGrafter"/>
</dbReference>
<evidence type="ECO:0000256" key="3">
    <source>
        <dbReference type="ARBA" id="ARBA00023204"/>
    </source>
</evidence>
<organism evidence="6 7">
    <name type="scientific">Cryomyces minteri</name>
    <dbReference type="NCBI Taxonomy" id="331657"/>
    <lineage>
        <taxon>Eukaryota</taxon>
        <taxon>Fungi</taxon>
        <taxon>Dikarya</taxon>
        <taxon>Ascomycota</taxon>
        <taxon>Pezizomycotina</taxon>
        <taxon>Dothideomycetes</taxon>
        <taxon>Dothideomycetes incertae sedis</taxon>
        <taxon>Cryomyces</taxon>
    </lineage>
</organism>
<gene>
    <name evidence="6" type="ORF">B0A49_11687</name>
</gene>
<dbReference type="SMART" id="SM00478">
    <property type="entry name" value="ENDO3c"/>
    <property type="match status" value="1"/>
</dbReference>
<dbReference type="AlphaFoldDB" id="A0A4V5NAA8"/>
<evidence type="ECO:0000313" key="6">
    <source>
        <dbReference type="EMBL" id="TKA50739.1"/>
    </source>
</evidence>
<dbReference type="Gene3D" id="1.10.340.30">
    <property type="entry name" value="Hypothetical protein, domain 2"/>
    <property type="match status" value="1"/>
</dbReference>
<proteinExistence type="inferred from homology"/>
<name>A0A4V5NAA8_9PEZI</name>
<dbReference type="GO" id="GO:0032993">
    <property type="term" value="C:protein-DNA complex"/>
    <property type="evidence" value="ECO:0007669"/>
    <property type="project" value="TreeGrafter"/>
</dbReference>
<evidence type="ECO:0000259" key="5">
    <source>
        <dbReference type="SMART" id="SM00478"/>
    </source>
</evidence>
<dbReference type="GO" id="GO:0032131">
    <property type="term" value="F:alkylated DNA binding"/>
    <property type="evidence" value="ECO:0007669"/>
    <property type="project" value="TreeGrafter"/>
</dbReference>
<keyword evidence="3" id="KW-0234">DNA repair</keyword>
<dbReference type="GO" id="GO:0043916">
    <property type="term" value="F:DNA-7-methylguanine glycosylase activity"/>
    <property type="evidence" value="ECO:0007669"/>
    <property type="project" value="TreeGrafter"/>
</dbReference>
<dbReference type="InterPro" id="IPR051912">
    <property type="entry name" value="Alkylbase_DNA_Glycosylase/TA"/>
</dbReference>
<dbReference type="SUPFAM" id="SSF48150">
    <property type="entry name" value="DNA-glycosylase"/>
    <property type="match status" value="1"/>
</dbReference>
<dbReference type="CDD" id="cd00056">
    <property type="entry name" value="ENDO3c"/>
    <property type="match status" value="1"/>
</dbReference>
<sequence>MSLRRSARMQASAALPNTGAESSSLASGEQKRRPASRTKKIAQSTSQTAPPAAPAAASDAPNGVGNGDALQSSEASETPRKKRKTQRGTQVEGASPIKLPPTTPTPAAIGLMTNKTPKPKPYSTGDIDDPSPTHWLARPLPASPHQTNAPVQIPGAPQVLVDYSNLGGNPATAITTDNLLEKACAHLVQVDPRLKPVVEKHYCRVFCPEGLREEVDPFRSLASGIMAQQVSGAAASSIKAKFISLFPSAPSFPTPAAVAASSLPFLRSAGLSQRKAEYIQGLAQQFVSGELSAEMLLAASDEEVLERLVKVRGLGRWSVEMFACFGLKRMDVFSTGDLGVQRGMAAFMGKDVSKLKAKGGGKWKYMSEKDMLEHSAKFAPYRSLFMWYMWRIEDVKLDAIQDA</sequence>
<reference evidence="6 7" key="1">
    <citation type="submission" date="2017-03" db="EMBL/GenBank/DDBJ databases">
        <title>Genomes of endolithic fungi from Antarctica.</title>
        <authorList>
            <person name="Coleine C."/>
            <person name="Masonjones S."/>
            <person name="Stajich J.E."/>
        </authorList>
    </citation>
    <scope>NUCLEOTIDE SEQUENCE [LARGE SCALE GENOMIC DNA]</scope>
    <source>
        <strain evidence="6 7">CCFEE 5187</strain>
    </source>
</reference>
<dbReference type="GO" id="GO:0006285">
    <property type="term" value="P:base-excision repair, AP site formation"/>
    <property type="evidence" value="ECO:0007669"/>
    <property type="project" value="TreeGrafter"/>
</dbReference>
<feature type="domain" description="HhH-GPD" evidence="5">
    <location>
        <begin position="226"/>
        <end position="377"/>
    </location>
</feature>
<feature type="region of interest" description="Disordered" evidence="4">
    <location>
        <begin position="1"/>
        <end position="133"/>
    </location>
</feature>
<dbReference type="GO" id="GO:0008725">
    <property type="term" value="F:DNA-3-methyladenine glycosylase activity"/>
    <property type="evidence" value="ECO:0007669"/>
    <property type="project" value="TreeGrafter"/>
</dbReference>
<evidence type="ECO:0000256" key="2">
    <source>
        <dbReference type="ARBA" id="ARBA00022763"/>
    </source>
</evidence>
<dbReference type="InterPro" id="IPR011257">
    <property type="entry name" value="DNA_glycosylase"/>
</dbReference>
<keyword evidence="2" id="KW-0227">DNA damage</keyword>
<comment type="similarity">
    <text evidence="1">Belongs to the alkylbase DNA glycosidase AlkA family.</text>
</comment>
<dbReference type="OrthoDB" id="415889at2759"/>
<evidence type="ECO:0000256" key="4">
    <source>
        <dbReference type="SAM" id="MobiDB-lite"/>
    </source>
</evidence>
<dbReference type="PANTHER" id="PTHR43003">
    <property type="entry name" value="DNA-3-METHYLADENINE GLYCOSYLASE"/>
    <property type="match status" value="1"/>
</dbReference>
<dbReference type="InterPro" id="IPR003265">
    <property type="entry name" value="HhH-GPD_domain"/>
</dbReference>
<dbReference type="Pfam" id="PF00730">
    <property type="entry name" value="HhH-GPD"/>
    <property type="match status" value="1"/>
</dbReference>
<dbReference type="Proteomes" id="UP000308768">
    <property type="component" value="Unassembled WGS sequence"/>
</dbReference>
<comment type="caution">
    <text evidence="6">The sequence shown here is derived from an EMBL/GenBank/DDBJ whole genome shotgun (WGS) entry which is preliminary data.</text>
</comment>
<evidence type="ECO:0000313" key="7">
    <source>
        <dbReference type="Proteomes" id="UP000308768"/>
    </source>
</evidence>
<dbReference type="EMBL" id="NAJN01002594">
    <property type="protein sequence ID" value="TKA50739.1"/>
    <property type="molecule type" value="Genomic_DNA"/>
</dbReference>
<evidence type="ECO:0000256" key="1">
    <source>
        <dbReference type="ARBA" id="ARBA00010817"/>
    </source>
</evidence>